<protein>
    <submittedName>
        <fullName evidence="2">Dehydratase</fullName>
    </submittedName>
</protein>
<dbReference type="PANTHER" id="PTHR43437">
    <property type="entry name" value="HYDROXYACYL-THIOESTER DEHYDRATASE TYPE 2, MITOCHONDRIAL-RELATED"/>
    <property type="match status" value="1"/>
</dbReference>
<dbReference type="Gene3D" id="3.10.129.10">
    <property type="entry name" value="Hotdog Thioesterase"/>
    <property type="match status" value="1"/>
</dbReference>
<evidence type="ECO:0000259" key="1">
    <source>
        <dbReference type="Pfam" id="PF01575"/>
    </source>
</evidence>
<dbReference type="InterPro" id="IPR002539">
    <property type="entry name" value="MaoC-like_dom"/>
</dbReference>
<name>A0ABN0F6M5_9BURK</name>
<dbReference type="InterPro" id="IPR029069">
    <property type="entry name" value="HotDog_dom_sf"/>
</dbReference>
<dbReference type="CDD" id="cd03449">
    <property type="entry name" value="R_hydratase"/>
    <property type="match status" value="1"/>
</dbReference>
<dbReference type="PANTHER" id="PTHR43437:SF3">
    <property type="entry name" value="HYDROXYACYL-THIOESTER DEHYDRATASE TYPE 2, MITOCHONDRIAL"/>
    <property type="match status" value="1"/>
</dbReference>
<feature type="domain" description="MaoC-like" evidence="1">
    <location>
        <begin position="43"/>
        <end position="137"/>
    </location>
</feature>
<dbReference type="SUPFAM" id="SSF54637">
    <property type="entry name" value="Thioesterase/thiol ester dehydrase-isomerase"/>
    <property type="match status" value="1"/>
</dbReference>
<evidence type="ECO:0000313" key="2">
    <source>
        <dbReference type="EMBL" id="EIM94267.1"/>
    </source>
</evidence>
<gene>
    <name evidence="2" type="ORF">WQE_45013</name>
</gene>
<dbReference type="InterPro" id="IPR050965">
    <property type="entry name" value="UPF0336/Enoyl-CoA_hydratase"/>
</dbReference>
<dbReference type="Proteomes" id="UP000004980">
    <property type="component" value="Unassembled WGS sequence"/>
</dbReference>
<evidence type="ECO:0000313" key="3">
    <source>
        <dbReference type="Proteomes" id="UP000004980"/>
    </source>
</evidence>
<keyword evidence="3" id="KW-1185">Reference proteome</keyword>
<dbReference type="EMBL" id="AKAU01000282">
    <property type="protein sequence ID" value="EIM94267.1"/>
    <property type="molecule type" value="Genomic_DNA"/>
</dbReference>
<reference evidence="2 3" key="1">
    <citation type="journal article" date="2012" name="J. Bacteriol.">
        <title>Draft Genome Sequence of the Soil Bacterium Burkholderia terrae Strain BS001, Which Interacts with Fungal Surface Structures.</title>
        <authorList>
            <person name="Nazir R."/>
            <person name="Hansen M.A."/>
            <person name="Sorensen S."/>
            <person name="van Elsas J.D."/>
        </authorList>
    </citation>
    <scope>NUCLEOTIDE SEQUENCE [LARGE SCALE GENOMIC DNA]</scope>
    <source>
        <strain evidence="2 3">BS001</strain>
    </source>
</reference>
<comment type="caution">
    <text evidence="2">The sequence shown here is derived from an EMBL/GenBank/DDBJ whole genome shotgun (WGS) entry which is preliminary data.</text>
</comment>
<sequence length="178" mass="19384">MQIHNVRDTMKVGNARRQLEKRMNELNGYDYEDLQPGMSASFAKTITEADILLFAGASGDMNAVHINEQFAQTTPFKGRIAHGMLTASIISATIAGRLPGPGTVYLGQNLRFKAPVRPGDTVHAEVTIKELIPEKRRVVMSTICTVGGKVVIEGDALVMPTSRDELSKTSTDLSANKR</sequence>
<organism evidence="2 3">
    <name type="scientific">Paraburkholderia hospita</name>
    <dbReference type="NCBI Taxonomy" id="169430"/>
    <lineage>
        <taxon>Bacteria</taxon>
        <taxon>Pseudomonadati</taxon>
        <taxon>Pseudomonadota</taxon>
        <taxon>Betaproteobacteria</taxon>
        <taxon>Burkholderiales</taxon>
        <taxon>Burkholderiaceae</taxon>
        <taxon>Paraburkholderia</taxon>
    </lineage>
</organism>
<dbReference type="Pfam" id="PF01575">
    <property type="entry name" value="MaoC_dehydratas"/>
    <property type="match status" value="1"/>
</dbReference>
<accession>A0ABN0F6M5</accession>
<proteinExistence type="predicted"/>